<evidence type="ECO:0000256" key="2">
    <source>
        <dbReference type="ARBA" id="ARBA00022692"/>
    </source>
</evidence>
<organism evidence="7 8">
    <name type="scientific">Candidatus Woykebacteria bacterium GWB1_45_5</name>
    <dbReference type="NCBI Taxonomy" id="1802592"/>
    <lineage>
        <taxon>Bacteria</taxon>
        <taxon>Candidatus Woykeibacteriota</taxon>
    </lineage>
</organism>
<dbReference type="Pfam" id="PF02674">
    <property type="entry name" value="Colicin_V"/>
    <property type="match status" value="1"/>
</dbReference>
<feature type="domain" description="SCP" evidence="6">
    <location>
        <begin position="206"/>
        <end position="320"/>
    </location>
</feature>
<evidence type="ECO:0000256" key="4">
    <source>
        <dbReference type="ARBA" id="ARBA00023136"/>
    </source>
</evidence>
<evidence type="ECO:0000256" key="5">
    <source>
        <dbReference type="SAM" id="Phobius"/>
    </source>
</evidence>
<keyword evidence="3 5" id="KW-1133">Transmembrane helix</keyword>
<feature type="transmembrane region" description="Helical" evidence="5">
    <location>
        <begin position="106"/>
        <end position="129"/>
    </location>
</feature>
<evidence type="ECO:0000256" key="1">
    <source>
        <dbReference type="ARBA" id="ARBA00004141"/>
    </source>
</evidence>
<dbReference type="PANTHER" id="PTHR31157">
    <property type="entry name" value="SCP DOMAIN-CONTAINING PROTEIN"/>
    <property type="match status" value="1"/>
</dbReference>
<evidence type="ECO:0000256" key="3">
    <source>
        <dbReference type="ARBA" id="ARBA00022989"/>
    </source>
</evidence>
<name>A0A1G1W4P5_9BACT</name>
<evidence type="ECO:0000313" key="8">
    <source>
        <dbReference type="Proteomes" id="UP000178493"/>
    </source>
</evidence>
<evidence type="ECO:0000259" key="6">
    <source>
        <dbReference type="Pfam" id="PF00188"/>
    </source>
</evidence>
<keyword evidence="2 5" id="KW-0812">Transmembrane</keyword>
<dbReference type="CDD" id="cd05379">
    <property type="entry name" value="CAP_bacterial"/>
    <property type="match status" value="1"/>
</dbReference>
<dbReference type="InterPro" id="IPR035940">
    <property type="entry name" value="CAP_sf"/>
</dbReference>
<dbReference type="Pfam" id="PF00188">
    <property type="entry name" value="CAP"/>
    <property type="match status" value="1"/>
</dbReference>
<dbReference type="AlphaFoldDB" id="A0A1G1W4P5"/>
<comment type="caution">
    <text evidence="7">The sequence shown here is derived from an EMBL/GenBank/DDBJ whole genome shotgun (WGS) entry which is preliminary data.</text>
</comment>
<feature type="transmembrane region" description="Helical" evidence="5">
    <location>
        <begin position="6"/>
        <end position="24"/>
    </location>
</feature>
<dbReference type="EMBL" id="MHCO01000048">
    <property type="protein sequence ID" value="OGY22635.1"/>
    <property type="molecule type" value="Genomic_DNA"/>
</dbReference>
<protein>
    <recommendedName>
        <fullName evidence="6">SCP domain-containing protein</fullName>
    </recommendedName>
</protein>
<feature type="transmembrane region" description="Helical" evidence="5">
    <location>
        <begin position="65"/>
        <end position="86"/>
    </location>
</feature>
<proteinExistence type="predicted"/>
<keyword evidence="4 5" id="KW-0472">Membrane</keyword>
<dbReference type="GO" id="GO:0016020">
    <property type="term" value="C:membrane"/>
    <property type="evidence" value="ECO:0007669"/>
    <property type="project" value="UniProtKB-SubCell"/>
</dbReference>
<accession>A0A1G1W4P5</accession>
<dbReference type="InterPro" id="IPR003825">
    <property type="entry name" value="Colicin-V_CvpA"/>
</dbReference>
<dbReference type="Gene3D" id="3.40.33.10">
    <property type="entry name" value="CAP"/>
    <property type="match status" value="1"/>
</dbReference>
<dbReference type="InterPro" id="IPR014044">
    <property type="entry name" value="CAP_dom"/>
</dbReference>
<sequence length="322" mass="35907">MVGVFNWFDVVVIIFLLSYSALVLRRGFLVNLFEFVGFAFSVALTMTSFPLLASVLGIIRLPATAANTLSFIVLWVLYETLAIIVLRHFFRELPMKMILSRFNRYLGIGPAIATALIIIIFISSLLIVLPTNSAVKSSVTQSQTLGRILPFTTRLNEPLTVAFSQSVAESITLLSTRELGEKEFVKLHFPKLSLIPDVESEGQTVEMLNKTRLRQGLPALIADRQLAKVAQDHSYDMFERGYFGHTDPDKKDPRARMIAAGIYFTIVAENLSYAPDALTAHISFLRSPAHLKNIVDPKFKRVGVGVADAGRYGKMFTQLFTD</sequence>
<feature type="transmembrane region" description="Helical" evidence="5">
    <location>
        <begin position="36"/>
        <end position="59"/>
    </location>
</feature>
<dbReference type="GO" id="GO:0009403">
    <property type="term" value="P:toxin biosynthetic process"/>
    <property type="evidence" value="ECO:0007669"/>
    <property type="project" value="InterPro"/>
</dbReference>
<reference evidence="7 8" key="1">
    <citation type="journal article" date="2016" name="Nat. Commun.">
        <title>Thousands of microbial genomes shed light on interconnected biogeochemical processes in an aquifer system.</title>
        <authorList>
            <person name="Anantharaman K."/>
            <person name="Brown C.T."/>
            <person name="Hug L.A."/>
            <person name="Sharon I."/>
            <person name="Castelle C.J."/>
            <person name="Probst A.J."/>
            <person name="Thomas B.C."/>
            <person name="Singh A."/>
            <person name="Wilkins M.J."/>
            <person name="Karaoz U."/>
            <person name="Brodie E.L."/>
            <person name="Williams K.H."/>
            <person name="Hubbard S.S."/>
            <person name="Banfield J.F."/>
        </authorList>
    </citation>
    <scope>NUCLEOTIDE SEQUENCE [LARGE SCALE GENOMIC DNA]</scope>
</reference>
<dbReference type="Proteomes" id="UP000178493">
    <property type="component" value="Unassembled WGS sequence"/>
</dbReference>
<evidence type="ECO:0000313" key="7">
    <source>
        <dbReference type="EMBL" id="OGY22635.1"/>
    </source>
</evidence>
<comment type="subcellular location">
    <subcellularLocation>
        <location evidence="1">Membrane</location>
        <topology evidence="1">Multi-pass membrane protein</topology>
    </subcellularLocation>
</comment>
<gene>
    <name evidence="7" type="ORF">A2126_00420</name>
</gene>
<dbReference type="SUPFAM" id="SSF55797">
    <property type="entry name" value="PR-1-like"/>
    <property type="match status" value="1"/>
</dbReference>
<dbReference type="PANTHER" id="PTHR31157:SF1">
    <property type="entry name" value="SCP DOMAIN-CONTAINING PROTEIN"/>
    <property type="match status" value="1"/>
</dbReference>